<organism evidence="1 2">
    <name type="scientific">Siphonobacter curvatus</name>
    <dbReference type="NCBI Taxonomy" id="2094562"/>
    <lineage>
        <taxon>Bacteria</taxon>
        <taxon>Pseudomonadati</taxon>
        <taxon>Bacteroidota</taxon>
        <taxon>Cytophagia</taxon>
        <taxon>Cytophagales</taxon>
        <taxon>Cytophagaceae</taxon>
        <taxon>Siphonobacter</taxon>
    </lineage>
</organism>
<protein>
    <recommendedName>
        <fullName evidence="3">Outer membrane protein beta-barrel domain-containing protein</fullName>
    </recommendedName>
</protein>
<sequence>MHGVGTKSSWQDEKFSYGVGAAAKVQLGKVAIGAAAKYLTMPSLSSTQSSFQQRNTVVPLTGLIEYSFTRGVIRPYLGVEAGKYQIKSRITSQNERELTHGSDRFGVAPKLGIVVSLIGIGVFAEGSYHRIMGSDQEVISPGSTVVWVNPNAFWTVNIGLKFGLL</sequence>
<evidence type="ECO:0000313" key="2">
    <source>
        <dbReference type="Proteomes" id="UP000239590"/>
    </source>
</evidence>
<dbReference type="AlphaFoldDB" id="A0A2S7IJD0"/>
<comment type="caution">
    <text evidence="1">The sequence shown here is derived from an EMBL/GenBank/DDBJ whole genome shotgun (WGS) entry which is preliminary data.</text>
</comment>
<keyword evidence="2" id="KW-1185">Reference proteome</keyword>
<proteinExistence type="predicted"/>
<accession>A0A2S7IJD0</accession>
<dbReference type="Proteomes" id="UP000239590">
    <property type="component" value="Unassembled WGS sequence"/>
</dbReference>
<dbReference type="EMBL" id="PTRA01000002">
    <property type="protein sequence ID" value="PQA56743.1"/>
    <property type="molecule type" value="Genomic_DNA"/>
</dbReference>
<name>A0A2S7IJD0_9BACT</name>
<evidence type="ECO:0008006" key="3">
    <source>
        <dbReference type="Google" id="ProtNLM"/>
    </source>
</evidence>
<gene>
    <name evidence="1" type="ORF">C5O19_15475</name>
</gene>
<evidence type="ECO:0000313" key="1">
    <source>
        <dbReference type="EMBL" id="PQA56743.1"/>
    </source>
</evidence>
<reference evidence="2" key="1">
    <citation type="submission" date="2018-02" db="EMBL/GenBank/DDBJ databases">
        <title>Genome sequencing of Solimonas sp. HR-BB.</title>
        <authorList>
            <person name="Lee Y."/>
            <person name="Jeon C.O."/>
        </authorList>
    </citation>
    <scope>NUCLEOTIDE SEQUENCE [LARGE SCALE GENOMIC DNA]</scope>
    <source>
        <strain evidence="2">HR-U</strain>
    </source>
</reference>